<dbReference type="SUPFAM" id="SSF81383">
    <property type="entry name" value="F-box domain"/>
    <property type="match status" value="1"/>
</dbReference>
<evidence type="ECO:0000313" key="2">
    <source>
        <dbReference type="EMBL" id="CAH1782354.1"/>
    </source>
</evidence>
<keyword evidence="3" id="KW-1185">Reference proteome</keyword>
<accession>A0A8S4NMD5</accession>
<evidence type="ECO:0000313" key="3">
    <source>
        <dbReference type="Proteomes" id="UP000749559"/>
    </source>
</evidence>
<gene>
    <name evidence="2" type="ORF">OFUS_LOCUS8812</name>
</gene>
<dbReference type="AlphaFoldDB" id="A0A8S4NMD5"/>
<dbReference type="Pfam" id="PF00646">
    <property type="entry name" value="F-box"/>
    <property type="match status" value="1"/>
</dbReference>
<dbReference type="InterPro" id="IPR036047">
    <property type="entry name" value="F-box-like_dom_sf"/>
</dbReference>
<comment type="caution">
    <text evidence="2">The sequence shown here is derived from an EMBL/GenBank/DDBJ whole genome shotgun (WGS) entry which is preliminary data.</text>
</comment>
<dbReference type="Gene3D" id="1.20.1280.50">
    <property type="match status" value="1"/>
</dbReference>
<name>A0A8S4NMD5_OWEFU</name>
<protein>
    <recommendedName>
        <fullName evidence="1">F-box domain-containing protein</fullName>
    </recommendedName>
</protein>
<proteinExistence type="predicted"/>
<dbReference type="SUPFAM" id="SSF52058">
    <property type="entry name" value="L domain-like"/>
    <property type="match status" value="1"/>
</dbReference>
<dbReference type="PROSITE" id="PS50181">
    <property type="entry name" value="FBOX"/>
    <property type="match status" value="1"/>
</dbReference>
<sequence length="233" mass="27312">MLEFLPNELLKKIFEFLQPTDFLALSKVSDRFKEVTKIIDWSIINISNTSLDEDDLKLIKEKCRDSDEFSILGTNTSFDREVVFDFDFYIFDTLTNGENITWLSLDFCPVSTLIVLRHLPNIEILSLLHCNNLVPDDITAIRHCNRIEQLYISHTGITAISLLDVLCRERFENLFCIDCQGIEFTFLEILATTQVVGKLYYFGLSLFPTLTLPMFNMHFRDRYTHIDWRLFLL</sequence>
<dbReference type="InterPro" id="IPR001810">
    <property type="entry name" value="F-box_dom"/>
</dbReference>
<dbReference type="InterPro" id="IPR032675">
    <property type="entry name" value="LRR_dom_sf"/>
</dbReference>
<feature type="domain" description="F-box" evidence="1">
    <location>
        <begin position="1"/>
        <end position="46"/>
    </location>
</feature>
<dbReference type="Gene3D" id="3.80.10.10">
    <property type="entry name" value="Ribonuclease Inhibitor"/>
    <property type="match status" value="1"/>
</dbReference>
<dbReference type="SMART" id="SM00256">
    <property type="entry name" value="FBOX"/>
    <property type="match status" value="1"/>
</dbReference>
<dbReference type="Proteomes" id="UP000749559">
    <property type="component" value="Unassembled WGS sequence"/>
</dbReference>
<dbReference type="OrthoDB" id="6138515at2759"/>
<organism evidence="2 3">
    <name type="scientific">Owenia fusiformis</name>
    <name type="common">Polychaete worm</name>
    <dbReference type="NCBI Taxonomy" id="6347"/>
    <lineage>
        <taxon>Eukaryota</taxon>
        <taxon>Metazoa</taxon>
        <taxon>Spiralia</taxon>
        <taxon>Lophotrochozoa</taxon>
        <taxon>Annelida</taxon>
        <taxon>Polychaeta</taxon>
        <taxon>Sedentaria</taxon>
        <taxon>Canalipalpata</taxon>
        <taxon>Sabellida</taxon>
        <taxon>Oweniida</taxon>
        <taxon>Oweniidae</taxon>
        <taxon>Owenia</taxon>
    </lineage>
</organism>
<dbReference type="EMBL" id="CAIIXF020000004">
    <property type="protein sequence ID" value="CAH1782354.1"/>
    <property type="molecule type" value="Genomic_DNA"/>
</dbReference>
<reference evidence="2" key="1">
    <citation type="submission" date="2022-03" db="EMBL/GenBank/DDBJ databases">
        <authorList>
            <person name="Martin C."/>
        </authorList>
    </citation>
    <scope>NUCLEOTIDE SEQUENCE</scope>
</reference>
<evidence type="ECO:0000259" key="1">
    <source>
        <dbReference type="PROSITE" id="PS50181"/>
    </source>
</evidence>
<dbReference type="CDD" id="cd09917">
    <property type="entry name" value="F-box_SF"/>
    <property type="match status" value="1"/>
</dbReference>